<evidence type="ECO:0000313" key="11">
    <source>
        <dbReference type="EMBL" id="MBC8579403.1"/>
    </source>
</evidence>
<evidence type="ECO:0000256" key="10">
    <source>
        <dbReference type="HAMAP-Rule" id="MF_00366"/>
    </source>
</evidence>
<comment type="caution">
    <text evidence="11">The sequence shown here is derived from an EMBL/GenBank/DDBJ whole genome shotgun (WGS) entry which is preliminary data.</text>
</comment>
<dbReference type="InterPro" id="IPR003716">
    <property type="entry name" value="DNA-dir_RNA_pol_omega"/>
</dbReference>
<dbReference type="RefSeq" id="WP_177672218.1">
    <property type="nucleotide sequence ID" value="NZ_JACRSY010000010.1"/>
</dbReference>
<keyword evidence="6 10" id="KW-0548">Nucleotidyltransferase</keyword>
<comment type="similarity">
    <text evidence="1 10">Belongs to the RNA polymerase subunit omega family.</text>
</comment>
<evidence type="ECO:0000256" key="4">
    <source>
        <dbReference type="ARBA" id="ARBA00022478"/>
    </source>
</evidence>
<keyword evidence="4 10" id="KW-0240">DNA-directed RNA polymerase</keyword>
<organism evidence="11 12">
    <name type="scientific">Zhenhengia yiwuensis</name>
    <dbReference type="NCBI Taxonomy" id="2763666"/>
    <lineage>
        <taxon>Bacteria</taxon>
        <taxon>Bacillati</taxon>
        <taxon>Bacillota</taxon>
        <taxon>Clostridia</taxon>
        <taxon>Lachnospirales</taxon>
        <taxon>Lachnospiraceae</taxon>
        <taxon>Zhenhengia</taxon>
    </lineage>
</organism>
<comment type="subunit">
    <text evidence="10">The RNAP catalytic core consists of 2 alpha, 1 beta, 1 beta' and 1 omega subunit. When a sigma factor is associated with the core the holoenzyme is formed, which can initiate transcription.</text>
</comment>
<evidence type="ECO:0000256" key="8">
    <source>
        <dbReference type="ARBA" id="ARBA00029924"/>
    </source>
</evidence>
<keyword evidence="7 10" id="KW-0804">Transcription</keyword>
<dbReference type="AlphaFoldDB" id="A0A926EFK8"/>
<dbReference type="Gene3D" id="3.90.940.10">
    <property type="match status" value="1"/>
</dbReference>
<dbReference type="GO" id="GO:0003899">
    <property type="term" value="F:DNA-directed RNA polymerase activity"/>
    <property type="evidence" value="ECO:0007669"/>
    <property type="project" value="UniProtKB-UniRule"/>
</dbReference>
<dbReference type="Pfam" id="PF01192">
    <property type="entry name" value="RNA_pol_Rpb6"/>
    <property type="match status" value="1"/>
</dbReference>
<evidence type="ECO:0000256" key="2">
    <source>
        <dbReference type="ARBA" id="ARBA00012418"/>
    </source>
</evidence>
<gene>
    <name evidence="10 11" type="primary">rpoZ</name>
    <name evidence="11" type="ORF">H8718_07665</name>
</gene>
<protein>
    <recommendedName>
        <fullName evidence="3 10">DNA-directed RNA polymerase subunit omega</fullName>
        <shortName evidence="10">RNAP omega subunit</shortName>
        <ecNumber evidence="2 10">2.7.7.6</ecNumber>
    </recommendedName>
    <alternativeName>
        <fullName evidence="10">RNA polymerase omega subunit</fullName>
    </alternativeName>
    <alternativeName>
        <fullName evidence="8 10">Transcriptase subunit omega</fullName>
    </alternativeName>
</protein>
<dbReference type="SUPFAM" id="SSF63562">
    <property type="entry name" value="RPB6/omega subunit-like"/>
    <property type="match status" value="1"/>
</dbReference>
<dbReference type="HAMAP" id="MF_00366">
    <property type="entry name" value="RNApol_bact_RpoZ"/>
    <property type="match status" value="1"/>
</dbReference>
<evidence type="ECO:0000256" key="6">
    <source>
        <dbReference type="ARBA" id="ARBA00022695"/>
    </source>
</evidence>
<evidence type="ECO:0000256" key="7">
    <source>
        <dbReference type="ARBA" id="ARBA00023163"/>
    </source>
</evidence>
<dbReference type="InterPro" id="IPR006110">
    <property type="entry name" value="Pol_omega/Rpo6/RPB6"/>
</dbReference>
<dbReference type="EMBL" id="JACRSY010000010">
    <property type="protein sequence ID" value="MBC8579403.1"/>
    <property type="molecule type" value="Genomic_DNA"/>
</dbReference>
<dbReference type="Proteomes" id="UP000655830">
    <property type="component" value="Unassembled WGS sequence"/>
</dbReference>
<evidence type="ECO:0000256" key="9">
    <source>
        <dbReference type="ARBA" id="ARBA00048552"/>
    </source>
</evidence>
<keyword evidence="5 10" id="KW-0808">Transferase</keyword>
<evidence type="ECO:0000256" key="3">
    <source>
        <dbReference type="ARBA" id="ARBA00013725"/>
    </source>
</evidence>
<keyword evidence="12" id="KW-1185">Reference proteome</keyword>
<sequence length="100" mass="11295">MLQPSYTQLMEKLNEDASEKVVTSRYSIIIAAARRARQIIDIVNEEANSKNADKDTPIDPIRIKEAAELNEKLKYKKSTSIAVDELYAGKIKIKEQAVTE</sequence>
<dbReference type="NCBIfam" id="TIGR00690">
    <property type="entry name" value="rpoZ"/>
    <property type="match status" value="1"/>
</dbReference>
<dbReference type="GO" id="GO:0003677">
    <property type="term" value="F:DNA binding"/>
    <property type="evidence" value="ECO:0007669"/>
    <property type="project" value="UniProtKB-UniRule"/>
</dbReference>
<dbReference type="SMART" id="SM01409">
    <property type="entry name" value="RNA_pol_Rpb6"/>
    <property type="match status" value="1"/>
</dbReference>
<evidence type="ECO:0000256" key="1">
    <source>
        <dbReference type="ARBA" id="ARBA00006711"/>
    </source>
</evidence>
<name>A0A926EFK8_9FIRM</name>
<proteinExistence type="inferred from homology"/>
<evidence type="ECO:0000256" key="5">
    <source>
        <dbReference type="ARBA" id="ARBA00022679"/>
    </source>
</evidence>
<dbReference type="GO" id="GO:0000428">
    <property type="term" value="C:DNA-directed RNA polymerase complex"/>
    <property type="evidence" value="ECO:0007669"/>
    <property type="project" value="UniProtKB-KW"/>
</dbReference>
<accession>A0A926EFK8</accession>
<dbReference type="InterPro" id="IPR036161">
    <property type="entry name" value="RPB6/omega-like_sf"/>
</dbReference>
<comment type="function">
    <text evidence="10">Promotes RNA polymerase assembly. Latches the N- and C-terminal regions of the beta' subunit thereby facilitating its interaction with the beta and alpha subunits.</text>
</comment>
<dbReference type="EC" id="2.7.7.6" evidence="2 10"/>
<comment type="catalytic activity">
    <reaction evidence="9 10">
        <text>RNA(n) + a ribonucleoside 5'-triphosphate = RNA(n+1) + diphosphate</text>
        <dbReference type="Rhea" id="RHEA:21248"/>
        <dbReference type="Rhea" id="RHEA-COMP:14527"/>
        <dbReference type="Rhea" id="RHEA-COMP:17342"/>
        <dbReference type="ChEBI" id="CHEBI:33019"/>
        <dbReference type="ChEBI" id="CHEBI:61557"/>
        <dbReference type="ChEBI" id="CHEBI:140395"/>
        <dbReference type="EC" id="2.7.7.6"/>
    </reaction>
</comment>
<dbReference type="GO" id="GO:0006351">
    <property type="term" value="P:DNA-templated transcription"/>
    <property type="evidence" value="ECO:0007669"/>
    <property type="project" value="UniProtKB-UniRule"/>
</dbReference>
<evidence type="ECO:0000313" key="12">
    <source>
        <dbReference type="Proteomes" id="UP000655830"/>
    </source>
</evidence>
<reference evidence="11" key="1">
    <citation type="submission" date="2020-08" db="EMBL/GenBank/DDBJ databases">
        <title>Genome public.</title>
        <authorList>
            <person name="Liu C."/>
            <person name="Sun Q."/>
        </authorList>
    </citation>
    <scope>NUCLEOTIDE SEQUENCE</scope>
    <source>
        <strain evidence="11">NSJ-12</strain>
    </source>
</reference>